<protein>
    <recommendedName>
        <fullName evidence="3">Guanylate cyclase domain-containing protein</fullName>
    </recommendedName>
</protein>
<sequence length="231" mass="25327">MMSIRSVETAYPVAFAEDATGAGGFLGGFAPVAPRHHTSLVAFDVCAFGAGHRDESGRFALRRDMYAAVRAAFQRAGLPWDECHREDRGDGALVVLPPDVPLHLLLDPLAHGLAREVRAGNARLRDEARLRLRAAVHCGYLYRDDHGIVGHAVNHTFRLLNAGAFQNAMALTLTDVGLLASERLYQDVTAHGPDVDTACYEPVRLECKETRTTAWLWVREGTGRWAFGRPA</sequence>
<organism evidence="1 2">
    <name type="scientific">Actinocorallia herbida</name>
    <dbReference type="NCBI Taxonomy" id="58109"/>
    <lineage>
        <taxon>Bacteria</taxon>
        <taxon>Bacillati</taxon>
        <taxon>Actinomycetota</taxon>
        <taxon>Actinomycetes</taxon>
        <taxon>Streptosporangiales</taxon>
        <taxon>Thermomonosporaceae</taxon>
        <taxon>Actinocorallia</taxon>
    </lineage>
</organism>
<dbReference type="AlphaFoldDB" id="A0A3N1CNV5"/>
<dbReference type="Proteomes" id="UP000272400">
    <property type="component" value="Unassembled WGS sequence"/>
</dbReference>
<name>A0A3N1CNV5_9ACTN</name>
<comment type="caution">
    <text evidence="1">The sequence shown here is derived from an EMBL/GenBank/DDBJ whole genome shotgun (WGS) entry which is preliminary data.</text>
</comment>
<evidence type="ECO:0008006" key="3">
    <source>
        <dbReference type="Google" id="ProtNLM"/>
    </source>
</evidence>
<keyword evidence="2" id="KW-1185">Reference proteome</keyword>
<evidence type="ECO:0000313" key="1">
    <source>
        <dbReference type="EMBL" id="ROO83007.1"/>
    </source>
</evidence>
<reference evidence="1 2" key="1">
    <citation type="submission" date="2018-11" db="EMBL/GenBank/DDBJ databases">
        <title>Sequencing the genomes of 1000 actinobacteria strains.</title>
        <authorList>
            <person name="Klenk H.-P."/>
        </authorList>
    </citation>
    <scope>NUCLEOTIDE SEQUENCE [LARGE SCALE GENOMIC DNA]</scope>
    <source>
        <strain evidence="1 2">DSM 44254</strain>
    </source>
</reference>
<dbReference type="Gene3D" id="3.30.70.1230">
    <property type="entry name" value="Nucleotide cyclase"/>
    <property type="match status" value="1"/>
</dbReference>
<dbReference type="SUPFAM" id="SSF55073">
    <property type="entry name" value="Nucleotide cyclase"/>
    <property type="match status" value="1"/>
</dbReference>
<proteinExistence type="predicted"/>
<dbReference type="EMBL" id="RJKE01000001">
    <property type="protein sequence ID" value="ROO83007.1"/>
    <property type="molecule type" value="Genomic_DNA"/>
</dbReference>
<accession>A0A3N1CNV5</accession>
<dbReference type="InterPro" id="IPR029787">
    <property type="entry name" value="Nucleotide_cyclase"/>
</dbReference>
<evidence type="ECO:0000313" key="2">
    <source>
        <dbReference type="Proteomes" id="UP000272400"/>
    </source>
</evidence>
<gene>
    <name evidence="1" type="ORF">EDD29_0495</name>
</gene>